<evidence type="ECO:0000313" key="3">
    <source>
        <dbReference type="Proteomes" id="UP001221757"/>
    </source>
</evidence>
<gene>
    <name evidence="2" type="ORF">B0H17DRAFT_1200366</name>
</gene>
<dbReference type="EMBL" id="JARKIE010000051">
    <property type="protein sequence ID" value="KAJ7692538.1"/>
    <property type="molecule type" value="Genomic_DNA"/>
</dbReference>
<protein>
    <submittedName>
        <fullName evidence="2">Uncharacterized protein</fullName>
    </submittedName>
</protein>
<dbReference type="AlphaFoldDB" id="A0AAD7DJ76"/>
<proteinExistence type="predicted"/>
<dbReference type="Proteomes" id="UP001221757">
    <property type="component" value="Unassembled WGS sequence"/>
</dbReference>
<feature type="signal peptide" evidence="1">
    <location>
        <begin position="1"/>
        <end position="19"/>
    </location>
</feature>
<feature type="chain" id="PRO_5042190523" evidence="1">
    <location>
        <begin position="20"/>
        <end position="106"/>
    </location>
</feature>
<evidence type="ECO:0000313" key="2">
    <source>
        <dbReference type="EMBL" id="KAJ7692538.1"/>
    </source>
</evidence>
<organism evidence="2 3">
    <name type="scientific">Mycena rosella</name>
    <name type="common">Pink bonnet</name>
    <name type="synonym">Agaricus rosellus</name>
    <dbReference type="NCBI Taxonomy" id="1033263"/>
    <lineage>
        <taxon>Eukaryota</taxon>
        <taxon>Fungi</taxon>
        <taxon>Dikarya</taxon>
        <taxon>Basidiomycota</taxon>
        <taxon>Agaricomycotina</taxon>
        <taxon>Agaricomycetes</taxon>
        <taxon>Agaricomycetidae</taxon>
        <taxon>Agaricales</taxon>
        <taxon>Marasmiineae</taxon>
        <taxon>Mycenaceae</taxon>
        <taxon>Mycena</taxon>
    </lineage>
</organism>
<accession>A0AAD7DJ76</accession>
<name>A0AAD7DJ76_MYCRO</name>
<reference evidence="2" key="1">
    <citation type="submission" date="2023-03" db="EMBL/GenBank/DDBJ databases">
        <title>Massive genome expansion in bonnet fungi (Mycena s.s.) driven by repeated elements and novel gene families across ecological guilds.</title>
        <authorList>
            <consortium name="Lawrence Berkeley National Laboratory"/>
            <person name="Harder C.B."/>
            <person name="Miyauchi S."/>
            <person name="Viragh M."/>
            <person name="Kuo A."/>
            <person name="Thoen E."/>
            <person name="Andreopoulos B."/>
            <person name="Lu D."/>
            <person name="Skrede I."/>
            <person name="Drula E."/>
            <person name="Henrissat B."/>
            <person name="Morin E."/>
            <person name="Kohler A."/>
            <person name="Barry K."/>
            <person name="LaButti K."/>
            <person name="Morin E."/>
            <person name="Salamov A."/>
            <person name="Lipzen A."/>
            <person name="Mereny Z."/>
            <person name="Hegedus B."/>
            <person name="Baldrian P."/>
            <person name="Stursova M."/>
            <person name="Weitz H."/>
            <person name="Taylor A."/>
            <person name="Grigoriev I.V."/>
            <person name="Nagy L.G."/>
            <person name="Martin F."/>
            <person name="Kauserud H."/>
        </authorList>
    </citation>
    <scope>NUCLEOTIDE SEQUENCE</scope>
    <source>
        <strain evidence="2">CBHHK067</strain>
    </source>
</reference>
<sequence length="106" mass="11967">MRFLSYIYVSAALMWAAYANPLPHVATDQRGYPNDEDVSTPSVRADIITELDLAAARNSREKKQRASRLVTEESRTAAGVLWLKQGKLRGYNHGRAMEDAHPEMYV</sequence>
<comment type="caution">
    <text evidence="2">The sequence shown here is derived from an EMBL/GenBank/DDBJ whole genome shotgun (WGS) entry which is preliminary data.</text>
</comment>
<evidence type="ECO:0000256" key="1">
    <source>
        <dbReference type="SAM" id="SignalP"/>
    </source>
</evidence>
<keyword evidence="3" id="KW-1185">Reference proteome</keyword>
<keyword evidence="1" id="KW-0732">Signal</keyword>